<dbReference type="Proteomes" id="UP001652740">
    <property type="component" value="Unplaced"/>
</dbReference>
<dbReference type="RefSeq" id="XP_026753788.3">
    <property type="nucleotide sequence ID" value="XM_026897987.3"/>
</dbReference>
<keyword evidence="3" id="KW-1185">Reference proteome</keyword>
<proteinExistence type="predicted"/>
<reference evidence="4" key="1">
    <citation type="submission" date="2025-08" db="UniProtKB">
        <authorList>
            <consortium name="RefSeq"/>
        </authorList>
    </citation>
    <scope>IDENTIFICATION</scope>
    <source>
        <tissue evidence="4">Whole larvae</tissue>
    </source>
</reference>
<gene>
    <name evidence="4" type="primary">LOC113514003</name>
</gene>
<evidence type="ECO:0000256" key="2">
    <source>
        <dbReference type="SAM" id="SignalP"/>
    </source>
</evidence>
<dbReference type="AlphaFoldDB" id="A0A6J1WQ26"/>
<organism evidence="3 4">
    <name type="scientific">Galleria mellonella</name>
    <name type="common">Greater wax moth</name>
    <dbReference type="NCBI Taxonomy" id="7137"/>
    <lineage>
        <taxon>Eukaryota</taxon>
        <taxon>Metazoa</taxon>
        <taxon>Ecdysozoa</taxon>
        <taxon>Arthropoda</taxon>
        <taxon>Hexapoda</taxon>
        <taxon>Insecta</taxon>
        <taxon>Pterygota</taxon>
        <taxon>Neoptera</taxon>
        <taxon>Endopterygota</taxon>
        <taxon>Lepidoptera</taxon>
        <taxon>Glossata</taxon>
        <taxon>Ditrysia</taxon>
        <taxon>Pyraloidea</taxon>
        <taxon>Pyralidae</taxon>
        <taxon>Galleriinae</taxon>
        <taxon>Galleria</taxon>
    </lineage>
</organism>
<feature type="region of interest" description="Disordered" evidence="1">
    <location>
        <begin position="260"/>
        <end position="284"/>
    </location>
</feature>
<dbReference type="GeneID" id="113514003"/>
<name>A0A6J1WQ26_GALME</name>
<evidence type="ECO:0000313" key="3">
    <source>
        <dbReference type="Proteomes" id="UP001652740"/>
    </source>
</evidence>
<sequence>MVQIELLVVITFAVLVCSSEVEDVEQKKRGAGKGTSLNSIPTGAQKPEYTYSIYSQSSGTSNNSPSSTYQSPNPSYQSSVPNSFYPSQNAQYYNSNSLSSDTSYQQPPQINLPPTTSSQFVPLNFIPNPGYQAKYQLVPSKASNGNIQLAIIQQPTSFPSPAYLQYPQSLLSPNPNQIHGQQNPFGSISPHGLNVAAGFQPLSLNSPYLGQQSAMLLLSQPNPSLYNNLLYPNPVPSFYNYYPSNSQAKYNVAYGGTSQSPEYDKLQGPLTSQNLPKDDSDVHSTEYISSDVNNYKSAYATSRGPYAKLK</sequence>
<dbReference type="KEGG" id="gmw:113514003"/>
<evidence type="ECO:0000256" key="1">
    <source>
        <dbReference type="SAM" id="MobiDB-lite"/>
    </source>
</evidence>
<accession>A0A6J1WQ26</accession>
<feature type="chain" id="PRO_5046254148" evidence="2">
    <location>
        <begin position="19"/>
        <end position="310"/>
    </location>
</feature>
<evidence type="ECO:0000313" key="4">
    <source>
        <dbReference type="RefSeq" id="XP_026753788.3"/>
    </source>
</evidence>
<feature type="region of interest" description="Disordered" evidence="1">
    <location>
        <begin position="24"/>
        <end position="116"/>
    </location>
</feature>
<feature type="compositionally biased region" description="Polar residues" evidence="1">
    <location>
        <begin position="70"/>
        <end position="116"/>
    </location>
</feature>
<protein>
    <submittedName>
        <fullName evidence="4">Uncharacterized protein LOC113514003</fullName>
    </submittedName>
</protein>
<dbReference type="InParanoid" id="A0A6J1WQ26"/>
<keyword evidence="2" id="KW-0732">Signal</keyword>
<feature type="signal peptide" evidence="2">
    <location>
        <begin position="1"/>
        <end position="18"/>
    </location>
</feature>
<feature type="compositionally biased region" description="Low complexity" evidence="1">
    <location>
        <begin position="49"/>
        <end position="69"/>
    </location>
</feature>